<dbReference type="EMBL" id="JBICRM010000039">
    <property type="protein sequence ID" value="MFG1709776.1"/>
    <property type="molecule type" value="Genomic_DNA"/>
</dbReference>
<dbReference type="InterPro" id="IPR025948">
    <property type="entry name" value="HTH-like_dom"/>
</dbReference>
<sequence>MIKARFIAAQRTEYGIPHVTSCRALGVSPAWFYKWSRRDGPSERERRRLRLVEAVISVFHAREGRDGSPRVAERLRARGWRVSTNTVAQIMREHGLVARPGRKRKSTTRPGKGRWRAQDQVRRDFTAPAPNVRWVGDGTEIPTGEGKLYMAAVSDLFSRRILGYAMSEHHDAAVALASLQMAVAVRGGMVAGVVMHTDQGSEYTARLFRMACERLEISQSMGRTGSALDNAAAESLFSSMEFELLRAQGPFATRAQARPAIAAWVDDFNTERLHSAAGLLPPVEFERLDPVLQAEIQQAIAERKEQRRNRRAAARHKSKDQTKNNTKDEKEAA</sequence>
<evidence type="ECO:0000256" key="2">
    <source>
        <dbReference type="SAM" id="MobiDB-lite"/>
    </source>
</evidence>
<proteinExistence type="predicted"/>
<evidence type="ECO:0000256" key="1">
    <source>
        <dbReference type="ARBA" id="ARBA00002286"/>
    </source>
</evidence>
<feature type="region of interest" description="Disordered" evidence="2">
    <location>
        <begin position="302"/>
        <end position="333"/>
    </location>
</feature>
<dbReference type="PROSITE" id="PS50994">
    <property type="entry name" value="INTEGRASE"/>
    <property type="match status" value="1"/>
</dbReference>
<dbReference type="NCBIfam" id="NF033516">
    <property type="entry name" value="transpos_IS3"/>
    <property type="match status" value="1"/>
</dbReference>
<dbReference type="InterPro" id="IPR001584">
    <property type="entry name" value="Integrase_cat-core"/>
</dbReference>
<protein>
    <submittedName>
        <fullName evidence="4">IS3 family transposase</fullName>
    </submittedName>
</protein>
<dbReference type="Pfam" id="PF13276">
    <property type="entry name" value="HTH_21"/>
    <property type="match status" value="1"/>
</dbReference>
<comment type="function">
    <text evidence="1">Involved in the transposition of the insertion sequence.</text>
</comment>
<dbReference type="PANTHER" id="PTHR46889">
    <property type="entry name" value="TRANSPOSASE INSF FOR INSERTION SEQUENCE IS3B-RELATED"/>
    <property type="match status" value="1"/>
</dbReference>
<dbReference type="RefSeq" id="WP_393174875.1">
    <property type="nucleotide sequence ID" value="NZ_JBICRM010000039.1"/>
</dbReference>
<dbReference type="SUPFAM" id="SSF53098">
    <property type="entry name" value="Ribonuclease H-like"/>
    <property type="match status" value="1"/>
</dbReference>
<evidence type="ECO:0000259" key="3">
    <source>
        <dbReference type="PROSITE" id="PS50994"/>
    </source>
</evidence>
<dbReference type="InterPro" id="IPR012337">
    <property type="entry name" value="RNaseH-like_sf"/>
</dbReference>
<gene>
    <name evidence="4" type="ORF">ACFLIM_42030</name>
</gene>
<name>A0ABW7AQV0_9ACTN</name>
<reference evidence="4 5" key="1">
    <citation type="submission" date="2024-10" db="EMBL/GenBank/DDBJ databases">
        <authorList>
            <person name="Topkara A.R."/>
            <person name="Saygin H."/>
        </authorList>
    </citation>
    <scope>NUCLEOTIDE SEQUENCE [LARGE SCALE GENOMIC DNA]</scope>
    <source>
        <strain evidence="4 5">M3C6</strain>
    </source>
</reference>
<dbReference type="InterPro" id="IPR050900">
    <property type="entry name" value="Transposase_IS3/IS150/IS904"/>
</dbReference>
<organism evidence="4 5">
    <name type="scientific">Nonomuraea marmarensis</name>
    <dbReference type="NCBI Taxonomy" id="3351344"/>
    <lineage>
        <taxon>Bacteria</taxon>
        <taxon>Bacillati</taxon>
        <taxon>Actinomycetota</taxon>
        <taxon>Actinomycetes</taxon>
        <taxon>Streptosporangiales</taxon>
        <taxon>Streptosporangiaceae</taxon>
        <taxon>Nonomuraea</taxon>
    </lineage>
</organism>
<feature type="domain" description="Integrase catalytic" evidence="3">
    <location>
        <begin position="126"/>
        <end position="289"/>
    </location>
</feature>
<dbReference type="PANTHER" id="PTHR46889:SF4">
    <property type="entry name" value="TRANSPOSASE INSO FOR INSERTION SEQUENCE ELEMENT IS911B-RELATED"/>
    <property type="match status" value="1"/>
</dbReference>
<dbReference type="Gene3D" id="3.30.420.10">
    <property type="entry name" value="Ribonuclease H-like superfamily/Ribonuclease H"/>
    <property type="match status" value="1"/>
</dbReference>
<dbReference type="InterPro" id="IPR048020">
    <property type="entry name" value="Transpos_IS3"/>
</dbReference>
<evidence type="ECO:0000313" key="5">
    <source>
        <dbReference type="Proteomes" id="UP001603978"/>
    </source>
</evidence>
<keyword evidence="5" id="KW-1185">Reference proteome</keyword>
<dbReference type="InterPro" id="IPR036397">
    <property type="entry name" value="RNaseH_sf"/>
</dbReference>
<accession>A0ABW7AQV0</accession>
<feature type="compositionally biased region" description="Basic and acidic residues" evidence="2">
    <location>
        <begin position="319"/>
        <end position="333"/>
    </location>
</feature>
<evidence type="ECO:0000313" key="4">
    <source>
        <dbReference type="EMBL" id="MFG1709776.1"/>
    </source>
</evidence>
<dbReference type="Pfam" id="PF13333">
    <property type="entry name" value="rve_2"/>
    <property type="match status" value="1"/>
</dbReference>
<dbReference type="Pfam" id="PF00665">
    <property type="entry name" value="rve"/>
    <property type="match status" value="1"/>
</dbReference>
<comment type="caution">
    <text evidence="4">The sequence shown here is derived from an EMBL/GenBank/DDBJ whole genome shotgun (WGS) entry which is preliminary data.</text>
</comment>
<dbReference type="Proteomes" id="UP001603978">
    <property type="component" value="Unassembled WGS sequence"/>
</dbReference>
<feature type="compositionally biased region" description="Basic residues" evidence="2">
    <location>
        <begin position="306"/>
        <end position="318"/>
    </location>
</feature>